<feature type="transmembrane region" description="Helical" evidence="5">
    <location>
        <begin position="105"/>
        <end position="126"/>
    </location>
</feature>
<keyword evidence="2 5" id="KW-0812">Transmembrane</keyword>
<evidence type="ECO:0000256" key="3">
    <source>
        <dbReference type="ARBA" id="ARBA00022989"/>
    </source>
</evidence>
<accession>A0AAW9RCJ2</accession>
<feature type="transmembrane region" description="Helical" evidence="5">
    <location>
        <begin position="39"/>
        <end position="57"/>
    </location>
</feature>
<evidence type="ECO:0000256" key="2">
    <source>
        <dbReference type="ARBA" id="ARBA00022692"/>
    </source>
</evidence>
<feature type="transmembrane region" description="Helical" evidence="5">
    <location>
        <begin position="78"/>
        <end position="99"/>
    </location>
</feature>
<feature type="transmembrane region" description="Helical" evidence="5">
    <location>
        <begin position="147"/>
        <end position="166"/>
    </location>
</feature>
<name>A0AAW9RCJ2_9GAMM</name>
<keyword evidence="4 5" id="KW-0472">Membrane</keyword>
<keyword evidence="3 5" id="KW-1133">Transmembrane helix</keyword>
<dbReference type="Proteomes" id="UP001359886">
    <property type="component" value="Unassembled WGS sequence"/>
</dbReference>
<evidence type="ECO:0000313" key="7">
    <source>
        <dbReference type="EMBL" id="MEJ8567893.1"/>
    </source>
</evidence>
<feature type="domain" description="Ferric oxidoreductase" evidence="6">
    <location>
        <begin position="45"/>
        <end position="148"/>
    </location>
</feature>
<comment type="caution">
    <text evidence="7">The sequence shown here is derived from an EMBL/GenBank/DDBJ whole genome shotgun (WGS) entry which is preliminary data.</text>
</comment>
<dbReference type="AlphaFoldDB" id="A0AAW9RCJ2"/>
<evidence type="ECO:0000256" key="4">
    <source>
        <dbReference type="ARBA" id="ARBA00023136"/>
    </source>
</evidence>
<dbReference type="GO" id="GO:0016020">
    <property type="term" value="C:membrane"/>
    <property type="evidence" value="ECO:0007669"/>
    <property type="project" value="UniProtKB-SubCell"/>
</dbReference>
<protein>
    <submittedName>
        <fullName evidence="7">Ferric reductase-like transmembrane domain-containing protein</fullName>
    </submittedName>
</protein>
<comment type="subcellular location">
    <subcellularLocation>
        <location evidence="1">Membrane</location>
        <topology evidence="1">Multi-pass membrane protein</topology>
    </subcellularLocation>
</comment>
<evidence type="ECO:0000256" key="5">
    <source>
        <dbReference type="SAM" id="Phobius"/>
    </source>
</evidence>
<evidence type="ECO:0000259" key="6">
    <source>
        <dbReference type="Pfam" id="PF01794"/>
    </source>
</evidence>
<proteinExistence type="predicted"/>
<dbReference type="InterPro" id="IPR013130">
    <property type="entry name" value="Fe3_Rdtase_TM_dom"/>
</dbReference>
<evidence type="ECO:0000313" key="8">
    <source>
        <dbReference type="Proteomes" id="UP001359886"/>
    </source>
</evidence>
<reference evidence="7 8" key="1">
    <citation type="submission" date="2024-02" db="EMBL/GenBank/DDBJ databases">
        <title>A novel Wenzhouxiangellaceae bacterium, isolated from coastal sediments.</title>
        <authorList>
            <person name="Du Z.-J."/>
            <person name="Ye Y.-Q."/>
            <person name="Zhang X.-Y."/>
        </authorList>
    </citation>
    <scope>NUCLEOTIDE SEQUENCE [LARGE SCALE GENOMIC DNA]</scope>
    <source>
        <strain evidence="7 8">CH-27</strain>
    </source>
</reference>
<dbReference type="EMBL" id="JAZHOG010000005">
    <property type="protein sequence ID" value="MEJ8567893.1"/>
    <property type="molecule type" value="Genomic_DNA"/>
</dbReference>
<sequence>MNNNQRNTSVLIGTLAVCGGATFAGIRLAGISEASLGEALRLTAQLALLIYLLIFVARPLQVLRRGPVPLWLMRNRRYLGIAFAAVMTVHLVLILWLKFGVTGDGLQLLTVLLGVVAYAFIFLMLITSWDAPTRALGPRHWKRLHTAGLYWIGLPFLFTMLLALRGHEENGVYIAFVVLMAAAIFIRIAAWFRSRANAAGHARIPSA</sequence>
<dbReference type="Pfam" id="PF01794">
    <property type="entry name" value="Ferric_reduct"/>
    <property type="match status" value="1"/>
</dbReference>
<gene>
    <name evidence="7" type="ORF">V3330_09675</name>
</gene>
<evidence type="ECO:0000256" key="1">
    <source>
        <dbReference type="ARBA" id="ARBA00004141"/>
    </source>
</evidence>
<dbReference type="RefSeq" id="WP_354695213.1">
    <property type="nucleotide sequence ID" value="NZ_JAZHOG010000005.1"/>
</dbReference>
<keyword evidence="8" id="KW-1185">Reference proteome</keyword>
<organism evidence="7 8">
    <name type="scientific">Elongatibacter sediminis</name>
    <dbReference type="NCBI Taxonomy" id="3119006"/>
    <lineage>
        <taxon>Bacteria</taxon>
        <taxon>Pseudomonadati</taxon>
        <taxon>Pseudomonadota</taxon>
        <taxon>Gammaproteobacteria</taxon>
        <taxon>Chromatiales</taxon>
        <taxon>Wenzhouxiangellaceae</taxon>
        <taxon>Elongatibacter</taxon>
    </lineage>
</organism>
<feature type="transmembrane region" description="Helical" evidence="5">
    <location>
        <begin position="172"/>
        <end position="192"/>
    </location>
</feature>